<accession>A0AAD7DC47</accession>
<evidence type="ECO:0000313" key="3">
    <source>
        <dbReference type="Proteomes" id="UP001221757"/>
    </source>
</evidence>
<feature type="region of interest" description="Disordered" evidence="1">
    <location>
        <begin position="1"/>
        <end position="23"/>
    </location>
</feature>
<dbReference type="AlphaFoldDB" id="A0AAD7DC47"/>
<organism evidence="2 3">
    <name type="scientific">Mycena rosella</name>
    <name type="common">Pink bonnet</name>
    <name type="synonym">Agaricus rosellus</name>
    <dbReference type="NCBI Taxonomy" id="1033263"/>
    <lineage>
        <taxon>Eukaryota</taxon>
        <taxon>Fungi</taxon>
        <taxon>Dikarya</taxon>
        <taxon>Basidiomycota</taxon>
        <taxon>Agaricomycotina</taxon>
        <taxon>Agaricomycetes</taxon>
        <taxon>Agaricomycetidae</taxon>
        <taxon>Agaricales</taxon>
        <taxon>Marasmiineae</taxon>
        <taxon>Mycenaceae</taxon>
        <taxon>Mycena</taxon>
    </lineage>
</organism>
<proteinExistence type="predicted"/>
<comment type="caution">
    <text evidence="2">The sequence shown here is derived from an EMBL/GenBank/DDBJ whole genome shotgun (WGS) entry which is preliminary data.</text>
</comment>
<protein>
    <submittedName>
        <fullName evidence="2">Uncharacterized protein</fullName>
    </submittedName>
</protein>
<keyword evidence="3" id="KW-1185">Reference proteome</keyword>
<sequence>MLVHTLALPRPPRSPTAASLSLSPVTVRPDNPLAFSSSLPRVPSHAVSAFHPFFHVHGRSPISASSAYAFPAFARRRRRTAGPVIMTEYSAVWPAQSSRSTRLLGDCPHTRSCPTLRRLMDAAGTPMSCPVVFSTPYSLHGALVAHSRASQVCAHIFPAPKPHVTSYGGGSFRASGFASRTLFSRCVALTGRTCAFWFHGRAAGAGAFPLLFKTLISFIRSLVSGLGFEKRRSD</sequence>
<evidence type="ECO:0000313" key="2">
    <source>
        <dbReference type="EMBL" id="KAJ7687777.1"/>
    </source>
</evidence>
<gene>
    <name evidence="2" type="ORF">B0H17DRAFT_1332362</name>
</gene>
<evidence type="ECO:0000256" key="1">
    <source>
        <dbReference type="SAM" id="MobiDB-lite"/>
    </source>
</evidence>
<dbReference type="Proteomes" id="UP001221757">
    <property type="component" value="Unassembled WGS sequence"/>
</dbReference>
<reference evidence="2" key="1">
    <citation type="submission" date="2023-03" db="EMBL/GenBank/DDBJ databases">
        <title>Massive genome expansion in bonnet fungi (Mycena s.s.) driven by repeated elements and novel gene families across ecological guilds.</title>
        <authorList>
            <consortium name="Lawrence Berkeley National Laboratory"/>
            <person name="Harder C.B."/>
            <person name="Miyauchi S."/>
            <person name="Viragh M."/>
            <person name="Kuo A."/>
            <person name="Thoen E."/>
            <person name="Andreopoulos B."/>
            <person name="Lu D."/>
            <person name="Skrede I."/>
            <person name="Drula E."/>
            <person name="Henrissat B."/>
            <person name="Morin E."/>
            <person name="Kohler A."/>
            <person name="Barry K."/>
            <person name="LaButti K."/>
            <person name="Morin E."/>
            <person name="Salamov A."/>
            <person name="Lipzen A."/>
            <person name="Mereny Z."/>
            <person name="Hegedus B."/>
            <person name="Baldrian P."/>
            <person name="Stursova M."/>
            <person name="Weitz H."/>
            <person name="Taylor A."/>
            <person name="Grigoriev I.V."/>
            <person name="Nagy L.G."/>
            <person name="Martin F."/>
            <person name="Kauserud H."/>
        </authorList>
    </citation>
    <scope>NUCLEOTIDE SEQUENCE</scope>
    <source>
        <strain evidence="2">CBHHK067</strain>
    </source>
</reference>
<name>A0AAD7DC47_MYCRO</name>
<dbReference type="EMBL" id="JARKIE010000085">
    <property type="protein sequence ID" value="KAJ7687777.1"/>
    <property type="molecule type" value="Genomic_DNA"/>
</dbReference>